<evidence type="ECO:0000256" key="5">
    <source>
        <dbReference type="ARBA" id="ARBA00023242"/>
    </source>
</evidence>
<dbReference type="GO" id="GO:0005655">
    <property type="term" value="C:nucleolar ribonuclease P complex"/>
    <property type="evidence" value="ECO:0007669"/>
    <property type="project" value="TreeGrafter"/>
</dbReference>
<dbReference type="Proteomes" id="UP001291623">
    <property type="component" value="Unassembled WGS sequence"/>
</dbReference>
<keyword evidence="4" id="KW-0378">Hydrolase</keyword>
<dbReference type="Pfam" id="PF01876">
    <property type="entry name" value="RNase_P_p30"/>
    <property type="match status" value="1"/>
</dbReference>
<dbReference type="PANTHER" id="PTHR13031:SF0">
    <property type="entry name" value="RIBONUCLEASE P PROTEIN SUBUNIT P30"/>
    <property type="match status" value="1"/>
</dbReference>
<dbReference type="PANTHER" id="PTHR13031">
    <property type="entry name" value="RIBONUCLEASE P SUBUNIT P30"/>
    <property type="match status" value="1"/>
</dbReference>
<keyword evidence="7" id="KW-0472">Membrane</keyword>
<keyword evidence="9" id="KW-1185">Reference proteome</keyword>
<dbReference type="SUPFAM" id="SSF89550">
    <property type="entry name" value="PHP domain-like"/>
    <property type="match status" value="1"/>
</dbReference>
<feature type="transmembrane region" description="Helical" evidence="7">
    <location>
        <begin position="643"/>
        <end position="663"/>
    </location>
</feature>
<gene>
    <name evidence="8" type="ORF">RND71_030806</name>
</gene>
<feature type="region of interest" description="Disordered" evidence="6">
    <location>
        <begin position="355"/>
        <end position="412"/>
    </location>
</feature>
<evidence type="ECO:0000256" key="7">
    <source>
        <dbReference type="SAM" id="Phobius"/>
    </source>
</evidence>
<keyword evidence="7" id="KW-0812">Transmembrane</keyword>
<dbReference type="EMBL" id="JAVYJV010000016">
    <property type="protein sequence ID" value="KAK4351493.1"/>
    <property type="molecule type" value="Genomic_DNA"/>
</dbReference>
<dbReference type="AlphaFoldDB" id="A0AAE1RH34"/>
<evidence type="ECO:0000256" key="4">
    <source>
        <dbReference type="ARBA" id="ARBA00022801"/>
    </source>
</evidence>
<dbReference type="GO" id="GO:0008033">
    <property type="term" value="P:tRNA processing"/>
    <property type="evidence" value="ECO:0007669"/>
    <property type="project" value="UniProtKB-KW"/>
</dbReference>
<dbReference type="GO" id="GO:0016787">
    <property type="term" value="F:hydrolase activity"/>
    <property type="evidence" value="ECO:0007669"/>
    <property type="project" value="UniProtKB-KW"/>
</dbReference>
<keyword evidence="7" id="KW-1133">Transmembrane helix</keyword>
<dbReference type="GO" id="GO:0003723">
    <property type="term" value="F:RNA binding"/>
    <property type="evidence" value="ECO:0007669"/>
    <property type="project" value="TreeGrafter"/>
</dbReference>
<evidence type="ECO:0000313" key="9">
    <source>
        <dbReference type="Proteomes" id="UP001291623"/>
    </source>
</evidence>
<comment type="similarity">
    <text evidence="2">Belongs to the eukaryotic/archaeal RNase P protein component 3 family.</text>
</comment>
<comment type="subcellular location">
    <subcellularLocation>
        <location evidence="1">Nucleus</location>
    </subcellularLocation>
</comment>
<protein>
    <submittedName>
        <fullName evidence="8">Uncharacterized protein</fullName>
    </submittedName>
</protein>
<evidence type="ECO:0000256" key="2">
    <source>
        <dbReference type="ARBA" id="ARBA00007331"/>
    </source>
</evidence>
<accession>A0AAE1RH34</accession>
<reference evidence="8" key="1">
    <citation type="submission" date="2023-12" db="EMBL/GenBank/DDBJ databases">
        <title>Genome assembly of Anisodus tanguticus.</title>
        <authorList>
            <person name="Wang Y.-J."/>
        </authorList>
    </citation>
    <scope>NUCLEOTIDE SEQUENCE</scope>
    <source>
        <strain evidence="8">KB-2021</strain>
        <tissue evidence="8">Leaf</tissue>
    </source>
</reference>
<dbReference type="InterPro" id="IPR002738">
    <property type="entry name" value="RNase_P_p30"/>
</dbReference>
<proteinExistence type="inferred from homology"/>
<name>A0AAE1RH34_9SOLA</name>
<evidence type="ECO:0000256" key="1">
    <source>
        <dbReference type="ARBA" id="ARBA00004123"/>
    </source>
</evidence>
<sequence length="682" mass="75501">MGFFDLNIPYYESDRNIITDKKTLKATRLKLIIKAMGLGYTGIAYNRTFKGVMSESDRCCIPLFPLSSVLKLYPSLSSTVEFHRKLLNVPVSSPFRQYTRLTVVVDSSSQASALNSGNPILKSYDIVAVRPLNQNAFEQACQVSEVDIIAIDFSDKLPFRLKPSMVKAAIQRGVYFEITYSSLISDAQMRRQIISNAKLLVDWTRGKNLLFSSAAPSVTELRGPYDIANLASLLGLQLERAKAALSKNCRTVITNALRKKCYHKDAIKVEPITSGIKEPEFDDWLKWDPISSGEGDLLFDDIKKSFSISKNVSKPVKRIEFGSIVNNLPAHGLQIKDLISSTALGQVPVDTIALPRSGISRQPGGASFPPEERSTVEDDPHKSQQGSGSEEVRVPCLSIAPPNDGANLEKEKGNDTIDIEDSQFTMELDIKDTSGTKMHDLQTENNMIDNDEMEITNKSDVQDTSFENKIRDFQPGTCSASGDGYAVLPESAADYTCRTDSEVTLSANSSLADVFTLSKDVPNFHDQNEADGVVLIEERVNNNPTEKEQFREMRYDSTTLRSSNSEHSNPMEVEDEYLVVEKVPRKDVTEGELKHTGDNAGLSYQIQGGSLSGNMKRRKSYRPSLFPFKRLLKHKSSTFREKAIAALALKANIFLLAVVLVVVPLPPFSRSGKIALAGRQIG</sequence>
<dbReference type="InterPro" id="IPR016195">
    <property type="entry name" value="Pol/histidinol_Pase-like"/>
</dbReference>
<evidence type="ECO:0000313" key="8">
    <source>
        <dbReference type="EMBL" id="KAK4351493.1"/>
    </source>
</evidence>
<evidence type="ECO:0000256" key="6">
    <source>
        <dbReference type="SAM" id="MobiDB-lite"/>
    </source>
</evidence>
<organism evidence="8 9">
    <name type="scientific">Anisodus tanguticus</name>
    <dbReference type="NCBI Taxonomy" id="243964"/>
    <lineage>
        <taxon>Eukaryota</taxon>
        <taxon>Viridiplantae</taxon>
        <taxon>Streptophyta</taxon>
        <taxon>Embryophyta</taxon>
        <taxon>Tracheophyta</taxon>
        <taxon>Spermatophyta</taxon>
        <taxon>Magnoliopsida</taxon>
        <taxon>eudicotyledons</taxon>
        <taxon>Gunneridae</taxon>
        <taxon>Pentapetalae</taxon>
        <taxon>asterids</taxon>
        <taxon>lamiids</taxon>
        <taxon>Solanales</taxon>
        <taxon>Solanaceae</taxon>
        <taxon>Solanoideae</taxon>
        <taxon>Hyoscyameae</taxon>
        <taxon>Anisodus</taxon>
    </lineage>
</organism>
<keyword evidence="5" id="KW-0539">Nucleus</keyword>
<dbReference type="FunFam" id="3.20.20.140:FF:000044">
    <property type="entry name" value="Polymerase/histidinol phosphatase-like protein"/>
    <property type="match status" value="1"/>
</dbReference>
<comment type="caution">
    <text evidence="8">The sequence shown here is derived from an EMBL/GenBank/DDBJ whole genome shotgun (WGS) entry which is preliminary data.</text>
</comment>
<evidence type="ECO:0000256" key="3">
    <source>
        <dbReference type="ARBA" id="ARBA00022694"/>
    </source>
</evidence>
<dbReference type="Gene3D" id="3.20.20.140">
    <property type="entry name" value="Metal-dependent hydrolases"/>
    <property type="match status" value="1"/>
</dbReference>
<feature type="compositionally biased region" description="Basic and acidic residues" evidence="6">
    <location>
        <begin position="370"/>
        <end position="382"/>
    </location>
</feature>
<keyword evidence="3" id="KW-0819">tRNA processing</keyword>